<protein>
    <submittedName>
        <fullName evidence="3">GGDEF domain-containing protein</fullName>
    </submittedName>
</protein>
<feature type="transmembrane region" description="Helical" evidence="1">
    <location>
        <begin position="52"/>
        <end position="72"/>
    </location>
</feature>
<organism evidence="3 4">
    <name type="scientific">Waltera intestinalis</name>
    <dbReference type="NCBI Taxonomy" id="2606635"/>
    <lineage>
        <taxon>Bacteria</taxon>
        <taxon>Bacillati</taxon>
        <taxon>Bacillota</taxon>
        <taxon>Clostridia</taxon>
        <taxon>Lachnospirales</taxon>
        <taxon>Lachnospiraceae</taxon>
        <taxon>Waltera</taxon>
    </lineage>
</organism>
<keyword evidence="1" id="KW-0472">Membrane</keyword>
<feature type="transmembrane region" description="Helical" evidence="1">
    <location>
        <begin position="20"/>
        <end position="37"/>
    </location>
</feature>
<dbReference type="Gene3D" id="3.30.70.270">
    <property type="match status" value="1"/>
</dbReference>
<gene>
    <name evidence="3" type="ORF">FYJ59_08705</name>
</gene>
<sequence>MREYMTEKKFVKVFRIAKIIQLCVLLVLEVLFFIILFCNPTLSKELYSNSTLMFLCACTWILMLCILIFMLYDFFQLRLFAEESHALNRAAFLDNLTGIPNRHGLDVVFQTYDSPESLANVGCFMVTISNLKEINETLGHQAGDTLIQHFCSIFEEAGDSFGVVGRNGGNEYVLVINDCSDSRMEQFIKVLEGQLEEYNKDYIKAPISIQYAYVLNAEEHADAFTQLLTATYNKLHA</sequence>
<dbReference type="InterPro" id="IPR050706">
    <property type="entry name" value="Cyclic-di-GMP_PDE-like"/>
</dbReference>
<evidence type="ECO:0000256" key="1">
    <source>
        <dbReference type="SAM" id="Phobius"/>
    </source>
</evidence>
<dbReference type="Proteomes" id="UP000476055">
    <property type="component" value="Unassembled WGS sequence"/>
</dbReference>
<keyword evidence="1" id="KW-0812">Transmembrane</keyword>
<comment type="caution">
    <text evidence="3">The sequence shown here is derived from an EMBL/GenBank/DDBJ whole genome shotgun (WGS) entry which is preliminary data.</text>
</comment>
<keyword evidence="4" id="KW-1185">Reference proteome</keyword>
<evidence type="ECO:0000259" key="2">
    <source>
        <dbReference type="PROSITE" id="PS50887"/>
    </source>
</evidence>
<dbReference type="GO" id="GO:0071111">
    <property type="term" value="F:cyclic-guanylate-specific phosphodiesterase activity"/>
    <property type="evidence" value="ECO:0007669"/>
    <property type="project" value="InterPro"/>
</dbReference>
<evidence type="ECO:0000313" key="3">
    <source>
        <dbReference type="EMBL" id="MST58315.1"/>
    </source>
</evidence>
<evidence type="ECO:0000313" key="4">
    <source>
        <dbReference type="Proteomes" id="UP000476055"/>
    </source>
</evidence>
<dbReference type="InterPro" id="IPR043128">
    <property type="entry name" value="Rev_trsase/Diguanyl_cyclase"/>
</dbReference>
<dbReference type="PANTHER" id="PTHR33121">
    <property type="entry name" value="CYCLIC DI-GMP PHOSPHODIESTERASE PDEF"/>
    <property type="match status" value="1"/>
</dbReference>
<dbReference type="NCBIfam" id="TIGR00254">
    <property type="entry name" value="GGDEF"/>
    <property type="match status" value="1"/>
</dbReference>
<keyword evidence="1" id="KW-1133">Transmembrane helix</keyword>
<dbReference type="InterPro" id="IPR000160">
    <property type="entry name" value="GGDEF_dom"/>
</dbReference>
<dbReference type="SMART" id="SM00267">
    <property type="entry name" value="GGDEF"/>
    <property type="match status" value="1"/>
</dbReference>
<name>A0A6L5YJ68_9FIRM</name>
<dbReference type="Pfam" id="PF00990">
    <property type="entry name" value="GGDEF"/>
    <property type="match status" value="1"/>
</dbReference>
<feature type="domain" description="GGDEF" evidence="2">
    <location>
        <begin position="119"/>
        <end position="237"/>
    </location>
</feature>
<dbReference type="EMBL" id="VUMU01000009">
    <property type="protein sequence ID" value="MST58315.1"/>
    <property type="molecule type" value="Genomic_DNA"/>
</dbReference>
<reference evidence="3 4" key="1">
    <citation type="submission" date="2019-08" db="EMBL/GenBank/DDBJ databases">
        <title>In-depth cultivation of the pig gut microbiome towards novel bacterial diversity and tailored functional studies.</title>
        <authorList>
            <person name="Wylensek D."/>
            <person name="Hitch T.C.A."/>
            <person name="Clavel T."/>
        </authorList>
    </citation>
    <scope>NUCLEOTIDE SEQUENCE [LARGE SCALE GENOMIC DNA]</scope>
    <source>
        <strain evidence="3 4">WCA3-601-WT-6H</strain>
    </source>
</reference>
<dbReference type="SUPFAM" id="SSF55073">
    <property type="entry name" value="Nucleotide cyclase"/>
    <property type="match status" value="1"/>
</dbReference>
<dbReference type="PANTHER" id="PTHR33121:SF71">
    <property type="entry name" value="OXYGEN SENSOR PROTEIN DOSP"/>
    <property type="match status" value="1"/>
</dbReference>
<proteinExistence type="predicted"/>
<dbReference type="PROSITE" id="PS50887">
    <property type="entry name" value="GGDEF"/>
    <property type="match status" value="1"/>
</dbReference>
<dbReference type="AlphaFoldDB" id="A0A6L5YJ68"/>
<accession>A0A6L5YJ68</accession>
<dbReference type="InterPro" id="IPR029787">
    <property type="entry name" value="Nucleotide_cyclase"/>
</dbReference>